<keyword evidence="1" id="KW-0472">Membrane</keyword>
<dbReference type="OMA" id="HTFYQHF"/>
<reference evidence="2" key="1">
    <citation type="submission" date="2021-01" db="EMBL/GenBank/DDBJ databases">
        <authorList>
            <consortium name="Genoscope - CEA"/>
            <person name="William W."/>
        </authorList>
    </citation>
    <scope>NUCLEOTIDE SEQUENCE</scope>
</reference>
<keyword evidence="1" id="KW-1133">Transmembrane helix</keyword>
<dbReference type="EMBL" id="CAJJDP010000026">
    <property type="protein sequence ID" value="CAD8152327.1"/>
    <property type="molecule type" value="Genomic_DNA"/>
</dbReference>
<organism evidence="2 3">
    <name type="scientific">Paramecium octaurelia</name>
    <dbReference type="NCBI Taxonomy" id="43137"/>
    <lineage>
        <taxon>Eukaryota</taxon>
        <taxon>Sar</taxon>
        <taxon>Alveolata</taxon>
        <taxon>Ciliophora</taxon>
        <taxon>Intramacronucleata</taxon>
        <taxon>Oligohymenophorea</taxon>
        <taxon>Peniculida</taxon>
        <taxon>Parameciidae</taxon>
        <taxon>Paramecium</taxon>
    </lineage>
</organism>
<dbReference type="AlphaFoldDB" id="A0A8S1TKT2"/>
<feature type="transmembrane region" description="Helical" evidence="1">
    <location>
        <begin position="871"/>
        <end position="889"/>
    </location>
</feature>
<name>A0A8S1TKT2_PAROT</name>
<dbReference type="OrthoDB" id="308843at2759"/>
<sequence>MEQQIVQEEVNFDQEIQNVFDDQEYINNHTQGEFHESIKDSIVLIFLGAFQQNFHTFYQHFQIKKVILDTNYYKLVRLEKQGKISYLLNFPLILQYNYETNQIPLDLCISKIYAEKALQKMEKCKFQLIIDMQQLNGENEIAKMDRMIKDSVAYFGKYLFKKNSFLFLNPEDDNMWRLCKIKLSDKNIYSQKFQPEGINQNKVLQSIFRYDSYQSLKNCKSRDFLNYGKMMTYLSQKETILKDYFNYRLREFQKLLLMLQQMPIISNADDTKTLVKSYLQELKNGINNIQNCPQNRFSKLKEIFKIINQINSGNKANELNNKIQKKNTPQMKQFQEENQIEQISIHPIFNEQDVQKIDKIIQFWETYYQKFEILEAKNLEINLQFWCQYCADAIENILYQLKRTVKGIQEGPENPIENGIYFIGVTKSGKSTVMNAILNPDKLEQKIILGKQCYQICQEQETSFKIGQGGVSMTQKISGIYIGQKEELNKIFYNQNNDTNISDQQQDVFSYQELPNLAEENQLKLPEKWFIFDCPGFEDNQNDFMRIAHRISLYNYFKKTKNIIVFFLIDISIQSIENVKNTFDPIYSLLQNKTDLDQNFKSWGNLILTKAEKDSRKENLEQWDLAFNGLLEQNYSFYKKHFADDQICFEFLRPSEEMHYDIKKFANSIIVKAEQQLQQRNNNNPIFELQLDKKLSNLYQTCMLNIKLKLELLLKLFYQNFDEYFSKSDDPIIQKFEQIKTIKGIFLDLNCTAINLTNCIQILQRLSEWIKNNEYTKKMSFFLVSYIQDIETIFKISKYCKNIKKTSFEVNITPFINKIEVAYPLIENMIGFKKLKNIVDYTTIPILVGVLLSGGWVCLSTVALSHTVTQWFLLTGATSSFALISSSLVDKLLNYLFQNQYKKWIKLQN</sequence>
<feature type="transmembrane region" description="Helical" evidence="1">
    <location>
        <begin position="844"/>
        <end position="864"/>
    </location>
</feature>
<evidence type="ECO:0000256" key="1">
    <source>
        <dbReference type="SAM" id="Phobius"/>
    </source>
</evidence>
<evidence type="ECO:0000313" key="2">
    <source>
        <dbReference type="EMBL" id="CAD8152327.1"/>
    </source>
</evidence>
<accession>A0A8S1TKT2</accession>
<protein>
    <submittedName>
        <fullName evidence="2">Uncharacterized protein</fullName>
    </submittedName>
</protein>
<keyword evidence="1" id="KW-0812">Transmembrane</keyword>
<comment type="caution">
    <text evidence="2">The sequence shown here is derived from an EMBL/GenBank/DDBJ whole genome shotgun (WGS) entry which is preliminary data.</text>
</comment>
<proteinExistence type="predicted"/>
<dbReference type="Proteomes" id="UP000683925">
    <property type="component" value="Unassembled WGS sequence"/>
</dbReference>
<evidence type="ECO:0000313" key="3">
    <source>
        <dbReference type="Proteomes" id="UP000683925"/>
    </source>
</evidence>
<keyword evidence="3" id="KW-1185">Reference proteome</keyword>
<gene>
    <name evidence="2" type="ORF">POCTA_138.1.T0260199</name>
</gene>